<dbReference type="Proteomes" id="UP000019375">
    <property type="component" value="Unassembled WGS sequence"/>
</dbReference>
<dbReference type="GO" id="GO:0016746">
    <property type="term" value="F:acyltransferase activity"/>
    <property type="evidence" value="ECO:0007669"/>
    <property type="project" value="TreeGrafter"/>
</dbReference>
<sequence>MAIRDSVGTHFVGSKMELQSWRISDWISVAIRLLIIATYILLQTKLSVIKICLSLLVENPVVETVLVINESMWKMIPILGKYPKKILPKTISCIKKKLIPLLEKASQLVQLSFQLHIVELTLKDKRNVQIFITAESDDLELFNQKKELKTTLLLANHRSLTDYMLINYLVQNSDKETFDYPNKKYVLKKFWDEGIWPIPKLNFVSWGRIMNFPYISLLRSIVMEDENVFVQPKRIKDHLQKNGNQVLAIFPEVNIMTTELAIVQRKLNQDYPFVARFYNVLYPRFKNFVSIVKCFAHISKVKRRPHNAFFDHAKLFFENGMDKLILKTTCNGRRGLAEQQAHAAMIVGLPNSPDHVEMTLSDGSPQPVDIAAANPNRVGTTVESNTLTNIGTHLEINEHLYDLTIIYYRPRYTNVGHDHVNGCIKIHNGYQLEQVNPSLLEMLKPDKYHPSAEFDTTNSSLPPTVIMVHIKKHEVAPLLPSKVRNLEKWLETQWFEKDKLIDSIENGIKIK</sequence>
<proteinExistence type="predicted"/>
<protein>
    <submittedName>
        <fullName evidence="1">ZYBA0S03-01464g1_1</fullName>
    </submittedName>
</protein>
<name>A0A8J2T5A0_ZYGB2</name>
<keyword evidence="2" id="KW-1185">Reference proteome</keyword>
<evidence type="ECO:0000313" key="1">
    <source>
        <dbReference type="EMBL" id="CDF88766.1"/>
    </source>
</evidence>
<dbReference type="PANTHER" id="PTHR10983">
    <property type="entry name" value="1-ACYLGLYCEROL-3-PHOSPHATE ACYLTRANSFERASE-RELATED"/>
    <property type="match status" value="1"/>
</dbReference>
<accession>A0A8J2T5A0</accession>
<evidence type="ECO:0000313" key="2">
    <source>
        <dbReference type="Proteomes" id="UP000019375"/>
    </source>
</evidence>
<dbReference type="EMBL" id="HG316456">
    <property type="protein sequence ID" value="CDF88766.1"/>
    <property type="molecule type" value="Genomic_DNA"/>
</dbReference>
<dbReference type="GO" id="GO:0005783">
    <property type="term" value="C:endoplasmic reticulum"/>
    <property type="evidence" value="ECO:0007669"/>
    <property type="project" value="TreeGrafter"/>
</dbReference>
<dbReference type="AlphaFoldDB" id="A0A8J2T5A0"/>
<dbReference type="GO" id="GO:0036149">
    <property type="term" value="P:phosphatidylinositol acyl-chain remodeling"/>
    <property type="evidence" value="ECO:0007669"/>
    <property type="project" value="TreeGrafter"/>
</dbReference>
<dbReference type="OrthoDB" id="189226at2759"/>
<reference evidence="2" key="1">
    <citation type="journal article" date="2013" name="Genome Announc.">
        <title>Genome sequence of the food spoilage yeast Zygosaccharomyces bailii CLIB 213(T).</title>
        <authorList>
            <person name="Galeote V."/>
            <person name="Bigey F."/>
            <person name="Devillers H."/>
            <person name="Neuveglise C."/>
            <person name="Dequin S."/>
        </authorList>
    </citation>
    <scope>NUCLEOTIDE SEQUENCE [LARGE SCALE GENOMIC DNA]</scope>
    <source>
        <strain evidence="2">CLIB 213 / ATCC 58445 / CBS 680 / CCRC 21525 / NBRC 1098 / NCYC 1416 / NRRL Y-2227</strain>
    </source>
</reference>
<gene>
    <name evidence="1" type="ORF">BN860_01464g</name>
</gene>
<organism evidence="1 2">
    <name type="scientific">Zygosaccharomyces bailii (strain CLIB 213 / ATCC 58445 / CBS 680 / BCRC 21525 / NBRC 1098 / NCYC 1416 / NRRL Y-2227)</name>
    <dbReference type="NCBI Taxonomy" id="1333698"/>
    <lineage>
        <taxon>Eukaryota</taxon>
        <taxon>Fungi</taxon>
        <taxon>Dikarya</taxon>
        <taxon>Ascomycota</taxon>
        <taxon>Saccharomycotina</taxon>
        <taxon>Saccharomycetes</taxon>
        <taxon>Saccharomycetales</taxon>
        <taxon>Saccharomycetaceae</taxon>
        <taxon>Zygosaccharomyces</taxon>
    </lineage>
</organism>
<dbReference type="PANTHER" id="PTHR10983:SF70">
    <property type="entry name" value="PROTEIN MUM3"/>
    <property type="match status" value="1"/>
</dbReference>